<dbReference type="PANTHER" id="PTHR37766">
    <property type="entry name" value="OS01G0897100 PROTEIN"/>
    <property type="match status" value="1"/>
</dbReference>
<organism evidence="1 2">
    <name type="scientific">Genlisea aurea</name>
    <dbReference type="NCBI Taxonomy" id="192259"/>
    <lineage>
        <taxon>Eukaryota</taxon>
        <taxon>Viridiplantae</taxon>
        <taxon>Streptophyta</taxon>
        <taxon>Embryophyta</taxon>
        <taxon>Tracheophyta</taxon>
        <taxon>Spermatophyta</taxon>
        <taxon>Magnoliopsida</taxon>
        <taxon>eudicotyledons</taxon>
        <taxon>Gunneridae</taxon>
        <taxon>Pentapetalae</taxon>
        <taxon>asterids</taxon>
        <taxon>lamiids</taxon>
        <taxon>Lamiales</taxon>
        <taxon>Lentibulariaceae</taxon>
        <taxon>Genlisea</taxon>
    </lineage>
</organism>
<feature type="non-terminal residue" evidence="1">
    <location>
        <position position="475"/>
    </location>
</feature>
<dbReference type="OrthoDB" id="1927237at2759"/>
<keyword evidence="2" id="KW-1185">Reference proteome</keyword>
<accession>S8CDC3</accession>
<name>S8CDC3_9LAMI</name>
<protein>
    <submittedName>
        <fullName evidence="1">Uncharacterized protein</fullName>
    </submittedName>
</protein>
<dbReference type="Proteomes" id="UP000015453">
    <property type="component" value="Unassembled WGS sequence"/>
</dbReference>
<dbReference type="EMBL" id="AUSU01006135">
    <property type="protein sequence ID" value="EPS62456.1"/>
    <property type="molecule type" value="Genomic_DNA"/>
</dbReference>
<evidence type="ECO:0000313" key="1">
    <source>
        <dbReference type="EMBL" id="EPS62456.1"/>
    </source>
</evidence>
<evidence type="ECO:0000313" key="2">
    <source>
        <dbReference type="Proteomes" id="UP000015453"/>
    </source>
</evidence>
<dbReference type="PANTHER" id="PTHR37766:SF1">
    <property type="entry name" value="OS01G0897100 PROTEIN"/>
    <property type="match status" value="1"/>
</dbReference>
<dbReference type="AlphaFoldDB" id="S8CDC3"/>
<proteinExistence type="predicted"/>
<gene>
    <name evidence="1" type="ORF">M569_12334</name>
</gene>
<comment type="caution">
    <text evidence="1">The sequence shown here is derived from an EMBL/GenBank/DDBJ whole genome shotgun (WGS) entry which is preliminary data.</text>
</comment>
<reference evidence="1 2" key="1">
    <citation type="journal article" date="2013" name="BMC Genomics">
        <title>The miniature genome of a carnivorous plant Genlisea aurea contains a low number of genes and short non-coding sequences.</title>
        <authorList>
            <person name="Leushkin E.V."/>
            <person name="Sutormin R.A."/>
            <person name="Nabieva E.R."/>
            <person name="Penin A.A."/>
            <person name="Kondrashov A.S."/>
            <person name="Logacheva M.D."/>
        </authorList>
    </citation>
    <scope>NUCLEOTIDE SEQUENCE [LARGE SCALE GENOMIC DNA]</scope>
</reference>
<sequence length="475" mass="55306">MIQLFLCKPTWDDVDPCTQKQFLLEELESIIWSLISSSGLSEARQWLCDALSDIKSIGPRGQRDLFSKLLQSKPIMRQLASQVLQLIFEKQPKKLGPILAKKSHMLVKFFEGNPRRISRWFSNFSSTGELGHAKGARALAQFAFINRDICWEELVWKGKHGQSPAMVATKPHYFLDLDVQQTVENFLEYVPEFWSSDEFSESLKDGDIFLTDENFFVNLFMDFMYEERQPEVWETIEEFLMEQSFSFLCRHLLISLEVHGFRRFIDLLPKYFNPKSKSVQMKHAPVLLEMILLKYGRSVTTDQLVLLNAVTNQARQLIRFVKEEGSEEENGKIRNLVRKLTEMSTSTSLSTLIAKEEGPWESIKKCGLLSWAVHLRLSEEFVTPESWESLFFSNGIEFKRCDGYDFGSASDDDGGRFIQHRKGKRRRKQKDEADESYDEDLVDINWSTNLLELEYHNVGRWFLPTDGYSTRWSTV</sequence>